<protein>
    <recommendedName>
        <fullName evidence="3">TerD domain-containing protein</fullName>
    </recommendedName>
</protein>
<dbReference type="PANTHER" id="PTHR32097:SF4">
    <property type="entry name" value="GENERAL STRESS PROTEIN 16U"/>
    <property type="match status" value="1"/>
</dbReference>
<dbReference type="InterPro" id="IPR022236">
    <property type="entry name" value="DUF3761"/>
</dbReference>
<comment type="similarity">
    <text evidence="1">Belongs to the CAPAB/TerDEXZ family.</text>
</comment>
<reference evidence="4 5" key="1">
    <citation type="journal article" date="2016" name="Sci. Rep.">
        <title>Draft genome sequencing and secretome analysis of fungal phytopathogen Ascochyta rabiei provides insight into the necrotrophic effector repertoire.</title>
        <authorList>
            <person name="Verma S."/>
            <person name="Gazara R.K."/>
            <person name="Nizam S."/>
            <person name="Parween S."/>
            <person name="Chattopadhyay D."/>
            <person name="Verma P.K."/>
        </authorList>
    </citation>
    <scope>NUCLEOTIDE SEQUENCE [LARGE SCALE GENOMIC DNA]</scope>
    <source>
        <strain evidence="4 5">ArDII</strain>
    </source>
</reference>
<comment type="caution">
    <text evidence="4">The sequence shown here is derived from an EMBL/GenBank/DDBJ whole genome shotgun (WGS) entry which is preliminary data.</text>
</comment>
<sequence length="516" mass="54648">MLTGGALAPATPAPTSDRILTTSTSAPAPTSSSTPAARTTTITPTTTPASLTTTTPPPPPLTTTLEPTRTLAPMTPTEVAIAPFVPPAAVPEYTPPQVPSRGTTGGGNSGGGGGECAGGYINTAGNCIPSPRQAPSAPSGATAKCSDGTYSFSQSRREDHRHRIRVAAGTVDLLVFQLGMNEKVRSDEDLIFFNSPTSSEGAVALSGDRVDINLHQVPAVVPFLRVAVSLDESVTGSLATIAGLGVTLTDPSGTHIVATASGLSTERAAVLLEIYRRNGDWKAWNISAGWDTGLAALVAEHGVTVDEAPAETVPVPVNTKKNTSGSAQSGPLGTVPRIHSAVPAESAVLTVYPVKKEFVVNRGDTESRYTVPEGFEILHLDLEQMFHVALANTGIDPENTWWELGFDPADEINEYTARRVTFTVRPGHTRPTHGIRMVFDERGMKTQYGHRPDLDWPEWRGGVGSGPYELKALIFHIGMATTKAVKDGYQFDGPWMFRIIDDPDKGKCLESFCKAT</sequence>
<dbReference type="Proteomes" id="UP000076837">
    <property type="component" value="Unassembled WGS sequence"/>
</dbReference>
<dbReference type="PANTHER" id="PTHR32097">
    <property type="entry name" value="CAMP-BINDING PROTEIN 1-RELATED"/>
    <property type="match status" value="1"/>
</dbReference>
<dbReference type="Pfam" id="PF12587">
    <property type="entry name" value="DUF3761"/>
    <property type="match status" value="1"/>
</dbReference>
<dbReference type="Gene3D" id="2.60.60.30">
    <property type="entry name" value="sav2460 like domains"/>
    <property type="match status" value="1"/>
</dbReference>
<dbReference type="InterPro" id="IPR003325">
    <property type="entry name" value="TerD"/>
</dbReference>
<evidence type="ECO:0000313" key="4">
    <source>
        <dbReference type="EMBL" id="KZM27832.1"/>
    </source>
</evidence>
<dbReference type="Pfam" id="PF02342">
    <property type="entry name" value="TerD"/>
    <property type="match status" value="1"/>
</dbReference>
<feature type="region of interest" description="Disordered" evidence="2">
    <location>
        <begin position="131"/>
        <end position="159"/>
    </location>
</feature>
<evidence type="ECO:0000256" key="2">
    <source>
        <dbReference type="SAM" id="MobiDB-lite"/>
    </source>
</evidence>
<dbReference type="EMBL" id="JYNV01000052">
    <property type="protein sequence ID" value="KZM27832.1"/>
    <property type="molecule type" value="Genomic_DNA"/>
</dbReference>
<name>A0A163LIV4_DIDRA</name>
<gene>
    <name evidence="4" type="ORF">ST47_g1022</name>
</gene>
<accession>A0A163LIV4</accession>
<proteinExistence type="inferred from homology"/>
<feature type="region of interest" description="Disordered" evidence="2">
    <location>
        <begin position="1"/>
        <end position="66"/>
    </location>
</feature>
<evidence type="ECO:0000259" key="3">
    <source>
        <dbReference type="Pfam" id="PF02342"/>
    </source>
</evidence>
<feature type="domain" description="TerD" evidence="3">
    <location>
        <begin position="169"/>
        <end position="300"/>
    </location>
</feature>
<feature type="compositionally biased region" description="Low complexity" evidence="2">
    <location>
        <begin position="1"/>
        <end position="54"/>
    </location>
</feature>
<dbReference type="CDD" id="cd06974">
    <property type="entry name" value="TerD_like"/>
    <property type="match status" value="1"/>
</dbReference>
<dbReference type="AlphaFoldDB" id="A0A163LIV4"/>
<keyword evidence="5" id="KW-1185">Reference proteome</keyword>
<organism evidence="4 5">
    <name type="scientific">Didymella rabiei</name>
    <name type="common">Chickpea ascochyta blight fungus</name>
    <name type="synonym">Mycosphaerella rabiei</name>
    <dbReference type="NCBI Taxonomy" id="5454"/>
    <lineage>
        <taxon>Eukaryota</taxon>
        <taxon>Fungi</taxon>
        <taxon>Dikarya</taxon>
        <taxon>Ascomycota</taxon>
        <taxon>Pezizomycotina</taxon>
        <taxon>Dothideomycetes</taxon>
        <taxon>Pleosporomycetidae</taxon>
        <taxon>Pleosporales</taxon>
        <taxon>Pleosporineae</taxon>
        <taxon>Didymellaceae</taxon>
        <taxon>Ascochyta</taxon>
    </lineage>
</organism>
<evidence type="ECO:0000256" key="1">
    <source>
        <dbReference type="ARBA" id="ARBA00008775"/>
    </source>
</evidence>
<feature type="region of interest" description="Disordered" evidence="2">
    <location>
        <begin position="92"/>
        <end position="111"/>
    </location>
</feature>
<evidence type="ECO:0000313" key="5">
    <source>
        <dbReference type="Proteomes" id="UP000076837"/>
    </source>
</evidence>
<dbReference type="InterPro" id="IPR051324">
    <property type="entry name" value="Stress/Tellurium_Resist"/>
</dbReference>